<dbReference type="PROSITE" id="PS50026">
    <property type="entry name" value="EGF_3"/>
    <property type="match status" value="1"/>
</dbReference>
<dbReference type="PROSITE" id="PS01186">
    <property type="entry name" value="EGF_2"/>
    <property type="match status" value="1"/>
</dbReference>
<keyword evidence="3" id="KW-0472">Membrane</keyword>
<feature type="signal peptide" evidence="4">
    <location>
        <begin position="1"/>
        <end position="22"/>
    </location>
</feature>
<feature type="domain" description="CUB" evidence="5">
    <location>
        <begin position="30"/>
        <end position="98"/>
    </location>
</feature>
<feature type="transmembrane region" description="Helical" evidence="3">
    <location>
        <begin position="220"/>
        <end position="241"/>
    </location>
</feature>
<keyword evidence="2" id="KW-0245">EGF-like domain</keyword>
<keyword evidence="8" id="KW-1185">Reference proteome</keyword>
<dbReference type="PhylomeDB" id="T1IRS6"/>
<dbReference type="EnsemblMetazoa" id="SMAR003775-RA">
    <property type="protein sequence ID" value="SMAR003775-PA"/>
    <property type="gene ID" value="SMAR003775"/>
</dbReference>
<evidence type="ECO:0000256" key="3">
    <source>
        <dbReference type="SAM" id="Phobius"/>
    </source>
</evidence>
<dbReference type="SMART" id="SM00042">
    <property type="entry name" value="CUB"/>
    <property type="match status" value="1"/>
</dbReference>
<dbReference type="InterPro" id="IPR000859">
    <property type="entry name" value="CUB_dom"/>
</dbReference>
<protein>
    <recommendedName>
        <fullName evidence="9">CUB domain-containing protein</fullName>
    </recommendedName>
</protein>
<name>T1IRS6_STRMM</name>
<dbReference type="HOGENOM" id="CLU_088364_0_0_1"/>
<evidence type="ECO:0008006" key="9">
    <source>
        <dbReference type="Google" id="ProtNLM"/>
    </source>
</evidence>
<proteinExistence type="predicted"/>
<evidence type="ECO:0000256" key="2">
    <source>
        <dbReference type="PROSITE-ProRule" id="PRU00076"/>
    </source>
</evidence>
<reference evidence="8" key="1">
    <citation type="submission" date="2011-05" db="EMBL/GenBank/DDBJ databases">
        <authorList>
            <person name="Richards S.R."/>
            <person name="Qu J."/>
            <person name="Jiang H."/>
            <person name="Jhangiani S.N."/>
            <person name="Agravi P."/>
            <person name="Goodspeed R."/>
            <person name="Gross S."/>
            <person name="Mandapat C."/>
            <person name="Jackson L."/>
            <person name="Mathew T."/>
            <person name="Pu L."/>
            <person name="Thornton R."/>
            <person name="Saada N."/>
            <person name="Wilczek-Boney K.B."/>
            <person name="Lee S."/>
            <person name="Kovar C."/>
            <person name="Wu Y."/>
            <person name="Scherer S.E."/>
            <person name="Worley K.C."/>
            <person name="Muzny D.M."/>
            <person name="Gibbs R."/>
        </authorList>
    </citation>
    <scope>NUCLEOTIDE SEQUENCE</scope>
    <source>
        <strain evidence="8">Brora</strain>
    </source>
</reference>
<dbReference type="Gene3D" id="2.10.25.10">
    <property type="entry name" value="Laminin"/>
    <property type="match status" value="1"/>
</dbReference>
<dbReference type="AlphaFoldDB" id="T1IRS6"/>
<dbReference type="InterPro" id="IPR000742">
    <property type="entry name" value="EGF"/>
</dbReference>
<dbReference type="EMBL" id="JH431380">
    <property type="status" value="NOT_ANNOTATED_CDS"/>
    <property type="molecule type" value="Genomic_DNA"/>
</dbReference>
<keyword evidence="3" id="KW-1133">Transmembrane helix</keyword>
<dbReference type="eggNOG" id="ENOG502RZ6I">
    <property type="taxonomic scope" value="Eukaryota"/>
</dbReference>
<keyword evidence="3" id="KW-0812">Transmembrane</keyword>
<feature type="disulfide bond" evidence="2">
    <location>
        <begin position="188"/>
        <end position="197"/>
    </location>
</feature>
<dbReference type="CDD" id="cd00041">
    <property type="entry name" value="CUB"/>
    <property type="match status" value="1"/>
</dbReference>
<keyword evidence="4" id="KW-0732">Signal</keyword>
<reference evidence="7" key="2">
    <citation type="submission" date="2015-02" db="UniProtKB">
        <authorList>
            <consortium name="EnsemblMetazoa"/>
        </authorList>
    </citation>
    <scope>IDENTIFICATION</scope>
</reference>
<dbReference type="SUPFAM" id="SSF49854">
    <property type="entry name" value="Spermadhesin, CUB domain"/>
    <property type="match status" value="1"/>
</dbReference>
<dbReference type="Proteomes" id="UP000014500">
    <property type="component" value="Unassembled WGS sequence"/>
</dbReference>
<feature type="disulfide bond" evidence="2">
    <location>
        <begin position="169"/>
        <end position="186"/>
    </location>
</feature>
<accession>T1IRS6</accession>
<dbReference type="PROSITE" id="PS01180">
    <property type="entry name" value="CUB"/>
    <property type="match status" value="1"/>
</dbReference>
<dbReference type="CDD" id="cd00054">
    <property type="entry name" value="EGF_CA"/>
    <property type="match status" value="1"/>
</dbReference>
<evidence type="ECO:0000256" key="4">
    <source>
        <dbReference type="SAM" id="SignalP"/>
    </source>
</evidence>
<dbReference type="Gene3D" id="2.60.120.290">
    <property type="entry name" value="Spermadhesin, CUB domain"/>
    <property type="match status" value="1"/>
</dbReference>
<feature type="chain" id="PRO_5004579452" description="CUB domain-containing protein" evidence="4">
    <location>
        <begin position="23"/>
        <end position="247"/>
    </location>
</feature>
<dbReference type="SUPFAM" id="SSF57196">
    <property type="entry name" value="EGF/Laminin"/>
    <property type="match status" value="1"/>
</dbReference>
<comment type="caution">
    <text evidence="2">Lacks conserved residue(s) required for the propagation of feature annotation.</text>
</comment>
<dbReference type="InterPro" id="IPR035914">
    <property type="entry name" value="Sperma_CUB_dom_sf"/>
</dbReference>
<evidence type="ECO:0000259" key="5">
    <source>
        <dbReference type="PROSITE" id="PS01180"/>
    </source>
</evidence>
<sequence length="247" mass="28291">MTRCRRTLNSLVLFLTLSTVCAVKPPFTQCGGPVNGTRGYMLTPNFPSAFPVPIRCRWIIEAPAGKAISVYFTQFYLREGLRATEYLDFVDDNHYLGKKNFGVISFDNRTTYMMTAKPVLILDLAIEDMNNINMRVMDHFLDVYGFNITYEIIDNKAGVRRDACSIFHCSFNGHCFASAGFLKYSCHCLPGFWGDECQYGLHCDPWKNVTLCERGHQCRFVVFFFNLFTVLSTIGDGILFFRFRVVD</sequence>
<dbReference type="PROSITE" id="PS00022">
    <property type="entry name" value="EGF_1"/>
    <property type="match status" value="1"/>
</dbReference>
<evidence type="ECO:0000313" key="8">
    <source>
        <dbReference type="Proteomes" id="UP000014500"/>
    </source>
</evidence>
<feature type="domain" description="EGF-like" evidence="6">
    <location>
        <begin position="160"/>
        <end position="198"/>
    </location>
</feature>
<evidence type="ECO:0000259" key="6">
    <source>
        <dbReference type="PROSITE" id="PS50026"/>
    </source>
</evidence>
<evidence type="ECO:0000313" key="7">
    <source>
        <dbReference type="EnsemblMetazoa" id="SMAR003775-PA"/>
    </source>
</evidence>
<evidence type="ECO:0000256" key="1">
    <source>
        <dbReference type="ARBA" id="ARBA00023157"/>
    </source>
</evidence>
<organism evidence="7 8">
    <name type="scientific">Strigamia maritima</name>
    <name type="common">European centipede</name>
    <name type="synonym">Geophilus maritimus</name>
    <dbReference type="NCBI Taxonomy" id="126957"/>
    <lineage>
        <taxon>Eukaryota</taxon>
        <taxon>Metazoa</taxon>
        <taxon>Ecdysozoa</taxon>
        <taxon>Arthropoda</taxon>
        <taxon>Myriapoda</taxon>
        <taxon>Chilopoda</taxon>
        <taxon>Pleurostigmophora</taxon>
        <taxon>Geophilomorpha</taxon>
        <taxon>Linotaeniidae</taxon>
        <taxon>Strigamia</taxon>
    </lineage>
</organism>
<keyword evidence="1 2" id="KW-1015">Disulfide bond</keyword>
<dbReference type="Pfam" id="PF00431">
    <property type="entry name" value="CUB"/>
    <property type="match status" value="1"/>
</dbReference>